<dbReference type="SUPFAM" id="SSF50249">
    <property type="entry name" value="Nucleic acid-binding proteins"/>
    <property type="match status" value="1"/>
</dbReference>
<dbReference type="GO" id="GO:0022627">
    <property type="term" value="C:cytosolic small ribosomal subunit"/>
    <property type="evidence" value="ECO:0007669"/>
    <property type="project" value="TreeGrafter"/>
</dbReference>
<keyword evidence="3" id="KW-0687">Ribonucleoprotein</keyword>
<evidence type="ECO:0000313" key="5">
    <source>
        <dbReference type="Proteomes" id="UP000231382"/>
    </source>
</evidence>
<evidence type="ECO:0000256" key="1">
    <source>
        <dbReference type="ARBA" id="ARBA00010254"/>
    </source>
</evidence>
<dbReference type="GO" id="GO:0003735">
    <property type="term" value="F:structural constituent of ribosome"/>
    <property type="evidence" value="ECO:0007669"/>
    <property type="project" value="InterPro"/>
</dbReference>
<dbReference type="AlphaFoldDB" id="A0A2H0W881"/>
<dbReference type="NCBIfam" id="NF004123">
    <property type="entry name" value="PRK05610.1"/>
    <property type="match status" value="1"/>
</dbReference>
<dbReference type="CDD" id="cd00364">
    <property type="entry name" value="Ribosomal_uS17"/>
    <property type="match status" value="1"/>
</dbReference>
<dbReference type="Proteomes" id="UP000231382">
    <property type="component" value="Unassembled WGS sequence"/>
</dbReference>
<comment type="caution">
    <text evidence="4">The sequence shown here is derived from an EMBL/GenBank/DDBJ whole genome shotgun (WGS) entry which is preliminary data.</text>
</comment>
<dbReference type="InterPro" id="IPR000266">
    <property type="entry name" value="Ribosomal_uS17"/>
</dbReference>
<keyword evidence="2 4" id="KW-0689">Ribosomal protein</keyword>
<evidence type="ECO:0000256" key="2">
    <source>
        <dbReference type="ARBA" id="ARBA00022980"/>
    </source>
</evidence>
<proteinExistence type="inferred from homology"/>
<dbReference type="Gene3D" id="2.40.50.140">
    <property type="entry name" value="Nucleic acid-binding proteins"/>
    <property type="match status" value="1"/>
</dbReference>
<dbReference type="PANTHER" id="PTHR10744:SF1">
    <property type="entry name" value="SMALL RIBOSOMAL SUBUNIT PROTEIN US17M"/>
    <property type="match status" value="1"/>
</dbReference>
<dbReference type="Pfam" id="PF00366">
    <property type="entry name" value="Ribosomal_S17"/>
    <property type="match status" value="1"/>
</dbReference>
<reference evidence="5" key="1">
    <citation type="submission" date="2017-09" db="EMBL/GenBank/DDBJ databases">
        <title>Depth-based differentiation of microbial function through sediment-hosted aquifers and enrichment of novel symbionts in the deep terrestrial subsurface.</title>
        <authorList>
            <person name="Probst A.J."/>
            <person name="Ladd B."/>
            <person name="Jarett J.K."/>
            <person name="Geller-Mcgrath D.E."/>
            <person name="Sieber C.M.K."/>
            <person name="Emerson J.B."/>
            <person name="Anantharaman K."/>
            <person name="Thomas B.C."/>
            <person name="Malmstrom R."/>
            <person name="Stieglmeier M."/>
            <person name="Klingl A."/>
            <person name="Woyke T."/>
            <person name="Ryan C.M."/>
            <person name="Banfield J.F."/>
        </authorList>
    </citation>
    <scope>NUCLEOTIDE SEQUENCE [LARGE SCALE GENOMIC DNA]</scope>
</reference>
<gene>
    <name evidence="4" type="ORF">COT78_02460</name>
</gene>
<dbReference type="EMBL" id="PEZW01000018">
    <property type="protein sequence ID" value="PIS07538.1"/>
    <property type="molecule type" value="Genomic_DNA"/>
</dbReference>
<organism evidence="4 5">
    <name type="scientific">Candidatus Berkelbacteria bacterium CG10_big_fil_rev_8_21_14_0_10_43_13</name>
    <dbReference type="NCBI Taxonomy" id="1974514"/>
    <lineage>
        <taxon>Bacteria</taxon>
        <taxon>Candidatus Berkelbacteria</taxon>
    </lineage>
</organism>
<evidence type="ECO:0000256" key="3">
    <source>
        <dbReference type="ARBA" id="ARBA00023274"/>
    </source>
</evidence>
<accession>A0A2H0W881</accession>
<protein>
    <submittedName>
        <fullName evidence="4">30S ribosomal protein S17</fullName>
    </submittedName>
</protein>
<dbReference type="InterPro" id="IPR012340">
    <property type="entry name" value="NA-bd_OB-fold"/>
</dbReference>
<dbReference type="GO" id="GO:0006412">
    <property type="term" value="P:translation"/>
    <property type="evidence" value="ECO:0007669"/>
    <property type="project" value="InterPro"/>
</dbReference>
<evidence type="ECO:0000313" key="4">
    <source>
        <dbReference type="EMBL" id="PIS07538.1"/>
    </source>
</evidence>
<sequence length="88" mass="10081">MTEQGKTKIGVVVSDKMDKTVVVRVDSVKTHRIYKKKFIISKNFKAEDSENKFKIDDQVIIMETKPYSKSKAFKVIGDAESLKKKAKK</sequence>
<dbReference type="PANTHER" id="PTHR10744">
    <property type="entry name" value="40S RIBOSOMAL PROTEIN S11 FAMILY MEMBER"/>
    <property type="match status" value="1"/>
</dbReference>
<name>A0A2H0W881_9BACT</name>
<comment type="similarity">
    <text evidence="1">Belongs to the universal ribosomal protein uS17 family.</text>
</comment>